<reference evidence="3" key="1">
    <citation type="journal article" date="2019" name="Int. J. Syst. Evol. Microbiol.">
        <title>The Global Catalogue of Microorganisms (GCM) 10K type strain sequencing project: providing services to taxonomists for standard genome sequencing and annotation.</title>
        <authorList>
            <consortium name="The Broad Institute Genomics Platform"/>
            <consortium name="The Broad Institute Genome Sequencing Center for Infectious Disease"/>
            <person name="Wu L."/>
            <person name="Ma J."/>
        </authorList>
    </citation>
    <scope>NUCLEOTIDE SEQUENCE [LARGE SCALE GENOMIC DNA]</scope>
    <source>
        <strain evidence="3">JCM 14718</strain>
    </source>
</reference>
<gene>
    <name evidence="2" type="ORF">GCM10009765_55440</name>
</gene>
<dbReference type="InterPro" id="IPR029058">
    <property type="entry name" value="AB_hydrolase_fold"/>
</dbReference>
<dbReference type="SUPFAM" id="SSF53474">
    <property type="entry name" value="alpha/beta-Hydrolases"/>
    <property type="match status" value="1"/>
</dbReference>
<protein>
    <recommendedName>
        <fullName evidence="4">Peptidase M15C domain-containing protein</fullName>
    </recommendedName>
</protein>
<feature type="region of interest" description="Disordered" evidence="1">
    <location>
        <begin position="177"/>
        <end position="199"/>
    </location>
</feature>
<evidence type="ECO:0000313" key="2">
    <source>
        <dbReference type="EMBL" id="GAA1698906.1"/>
    </source>
</evidence>
<feature type="compositionally biased region" description="Basic and acidic residues" evidence="1">
    <location>
        <begin position="117"/>
        <end position="128"/>
    </location>
</feature>
<sequence>MRGRTDAPLAQRPPAEPKLAESVPLQRDVGWPKATGWNKTARTIDSKHSMVRIPLAGLAKQNQDPSPNKEKTDEEAAGEAIVWLRPDLDVSKEVLVLVHLHGLTDRSADPFAGYRENNADPKTEESAEARKVAKEKKGFVNPLAHKVRDVERDRIGQQVEAVEDESKVADRQLIAVLPQGTGKSQKKGEPPQKPGFGKNFDANATVDEVLDRLVQEKLLKGAPKQTSIVLSAHSAGGSTVAKTLEAGHTDRIGGLILFDALYGKANEKDPTKTDSPQRDQVISWVEANCHSLGRVLRDSTKTAQEKDTAVYALPGVRGYWESGYANTYRDLQARLNAVVTKEIPADFRAAVNAKFVITQVKTTHDQIIGGNATPGVSSGPMQDALHSRKDFVAPAVARQIQRKTPGGPTPAKTAATVKLTWKGELKNAAQLQPVLDRHPEDLTADIVEKGHTVETADTTATFDVPPTPASHTYTVAPKAAAPDDYYLPHSRKVAVEAGKTTEAEVTLPYNRSNVRFTERTWKVAGIDVAKGNNVKAATLFGRSVGGGLNALTSPRVAAANAWFTGNASPAEQAAATGSIVSITGQVKRTQSRGTYSNHSTGVAIDINPREDSMQNWHVKKDDKHHAKAMKLFNTVVSQPSLLDTIATALAQIVVPGVGNLSAFRNFDVWTERDRDRLLAASHRFTTFFPDYLAKLATQADPAATVAPTASTVMALSATELKALAARARAGRKADVSATLTDIADVWYEVRAWVGGFVITNKNDSNGEAKGMLRGDFDNAKTTDPTLRSKGELTGMISLHPAVVKALTEGGWSWMVDYPHDNEKDFMHFEDRTAETDLKT</sequence>
<dbReference type="SUPFAM" id="SSF55166">
    <property type="entry name" value="Hedgehog/DD-peptidase"/>
    <property type="match status" value="1"/>
</dbReference>
<dbReference type="Gene3D" id="3.30.1380.10">
    <property type="match status" value="1"/>
</dbReference>
<feature type="region of interest" description="Disordered" evidence="1">
    <location>
        <begin position="109"/>
        <end position="128"/>
    </location>
</feature>
<accession>A0ABP4U4U9</accession>
<dbReference type="Proteomes" id="UP001500618">
    <property type="component" value="Unassembled WGS sequence"/>
</dbReference>
<dbReference type="EMBL" id="BAAANY010000021">
    <property type="protein sequence ID" value="GAA1698906.1"/>
    <property type="molecule type" value="Genomic_DNA"/>
</dbReference>
<evidence type="ECO:0000313" key="3">
    <source>
        <dbReference type="Proteomes" id="UP001500618"/>
    </source>
</evidence>
<proteinExistence type="predicted"/>
<dbReference type="Gene3D" id="3.40.50.1820">
    <property type="entry name" value="alpha/beta hydrolase"/>
    <property type="match status" value="1"/>
</dbReference>
<organism evidence="2 3">
    <name type="scientific">Fodinicola feengrottensis</name>
    <dbReference type="NCBI Taxonomy" id="435914"/>
    <lineage>
        <taxon>Bacteria</taxon>
        <taxon>Bacillati</taxon>
        <taxon>Actinomycetota</taxon>
        <taxon>Actinomycetes</taxon>
        <taxon>Mycobacteriales</taxon>
        <taxon>Fodinicola</taxon>
    </lineage>
</organism>
<comment type="caution">
    <text evidence="2">The sequence shown here is derived from an EMBL/GenBank/DDBJ whole genome shotgun (WGS) entry which is preliminary data.</text>
</comment>
<dbReference type="InterPro" id="IPR009045">
    <property type="entry name" value="Zn_M74/Hedgehog-like"/>
</dbReference>
<name>A0ABP4U4U9_9ACTN</name>
<keyword evidence="3" id="KW-1185">Reference proteome</keyword>
<evidence type="ECO:0000256" key="1">
    <source>
        <dbReference type="SAM" id="MobiDB-lite"/>
    </source>
</evidence>
<evidence type="ECO:0008006" key="4">
    <source>
        <dbReference type="Google" id="ProtNLM"/>
    </source>
</evidence>
<feature type="region of interest" description="Disordered" evidence="1">
    <location>
        <begin position="1"/>
        <end position="76"/>
    </location>
</feature>